<dbReference type="Proteomes" id="UP000188533">
    <property type="component" value="Unassembled WGS sequence"/>
</dbReference>
<organism evidence="2 3">
    <name type="scientific">Lentinula edodes</name>
    <name type="common">Shiitake mushroom</name>
    <name type="synonym">Lentinus edodes</name>
    <dbReference type="NCBI Taxonomy" id="5353"/>
    <lineage>
        <taxon>Eukaryota</taxon>
        <taxon>Fungi</taxon>
        <taxon>Dikarya</taxon>
        <taxon>Basidiomycota</taxon>
        <taxon>Agaricomycotina</taxon>
        <taxon>Agaricomycetes</taxon>
        <taxon>Agaricomycetidae</taxon>
        <taxon>Agaricales</taxon>
        <taxon>Marasmiineae</taxon>
        <taxon>Omphalotaceae</taxon>
        <taxon>Lentinula</taxon>
    </lineage>
</organism>
<dbReference type="STRING" id="5353.A0A1Q3DYP1"/>
<dbReference type="Pfam" id="PF00106">
    <property type="entry name" value="adh_short"/>
    <property type="match status" value="1"/>
</dbReference>
<dbReference type="GO" id="GO:0016491">
    <property type="term" value="F:oxidoreductase activity"/>
    <property type="evidence" value="ECO:0007669"/>
    <property type="project" value="UniProtKB-KW"/>
</dbReference>
<dbReference type="PRINTS" id="PR00081">
    <property type="entry name" value="GDHRDH"/>
</dbReference>
<reference evidence="2 3" key="2">
    <citation type="submission" date="2017-02" db="EMBL/GenBank/DDBJ databases">
        <title>A genome survey and senescence transcriptome analysis in Lentinula edodes.</title>
        <authorList>
            <person name="Sakamoto Y."/>
            <person name="Nakade K."/>
            <person name="Sato S."/>
            <person name="Yoshida Y."/>
            <person name="Miyazaki K."/>
            <person name="Natsume S."/>
            <person name="Konno N."/>
        </authorList>
    </citation>
    <scope>NUCLEOTIDE SEQUENCE [LARGE SCALE GENOMIC DNA]</scope>
    <source>
        <strain evidence="2 3">NBRC 111202</strain>
    </source>
</reference>
<protein>
    <submittedName>
        <fullName evidence="2">NAD-binding protein</fullName>
    </submittedName>
</protein>
<gene>
    <name evidence="2" type="ORF">LENED_001459</name>
</gene>
<proteinExistence type="predicted"/>
<reference evidence="2 3" key="1">
    <citation type="submission" date="2016-08" db="EMBL/GenBank/DDBJ databases">
        <authorList>
            <consortium name="Lentinula edodes genome sequencing consortium"/>
            <person name="Sakamoto Y."/>
            <person name="Nakade K."/>
            <person name="Sato S."/>
            <person name="Yoshida Y."/>
            <person name="Miyazaki K."/>
            <person name="Natsume S."/>
            <person name="Konno N."/>
        </authorList>
    </citation>
    <scope>NUCLEOTIDE SEQUENCE [LARGE SCALE GENOMIC DNA]</scope>
    <source>
        <strain evidence="2 3">NBRC 111202</strain>
    </source>
</reference>
<evidence type="ECO:0000313" key="2">
    <source>
        <dbReference type="EMBL" id="GAV99973.1"/>
    </source>
</evidence>
<dbReference type="SUPFAM" id="SSF51735">
    <property type="entry name" value="NAD(P)-binding Rossmann-fold domains"/>
    <property type="match status" value="1"/>
</dbReference>
<dbReference type="Gene3D" id="3.40.50.720">
    <property type="entry name" value="NAD(P)-binding Rossmann-like Domain"/>
    <property type="match status" value="1"/>
</dbReference>
<dbReference type="InterPro" id="IPR036291">
    <property type="entry name" value="NAD(P)-bd_dom_sf"/>
</dbReference>
<sequence length="315" mass="34706">MYAPSSISYIKAENAKFRSPYLPVAVFVGGTSGIGRAIAEAFARHTKGNAHIIIVGRNRAAAESIIASFPYPTTEPLSVQPKHEFIQCDVSLLKNVRQVAKDILARHDKINFLVLSPGVLSFARDDITEDGVERSAALVYYSRWKFIYDLTPALTKAREENEDAKVLSVLSAGNGGKIDLGDLPLKKASTITAIKSMMTYNDIMMDGFASRFPSVSFVHCYPGYVRTPIGSNSPSFLIRTLSFITNSSFSPLFYLAMSPEDCGEYQLYGILYTASTPGAWRIGKYGNHIGKKGYYGDDNARDVLWEYTLEVTGSK</sequence>
<keyword evidence="3" id="KW-1185">Reference proteome</keyword>
<dbReference type="AlphaFoldDB" id="A0A1Q3DYP1"/>
<dbReference type="EMBL" id="BDGU01000021">
    <property type="protein sequence ID" value="GAV99973.1"/>
    <property type="molecule type" value="Genomic_DNA"/>
</dbReference>
<evidence type="ECO:0000256" key="1">
    <source>
        <dbReference type="ARBA" id="ARBA00023002"/>
    </source>
</evidence>
<dbReference type="PANTHER" id="PTHR47534">
    <property type="entry name" value="YALI0E05731P"/>
    <property type="match status" value="1"/>
</dbReference>
<evidence type="ECO:0000313" key="3">
    <source>
        <dbReference type="Proteomes" id="UP000188533"/>
    </source>
</evidence>
<keyword evidence="1" id="KW-0560">Oxidoreductase</keyword>
<accession>A0A1Q3DYP1</accession>
<dbReference type="InterPro" id="IPR052228">
    <property type="entry name" value="Sec_Metab_Biosynth_Oxidored"/>
</dbReference>
<dbReference type="PANTHER" id="PTHR47534:SF3">
    <property type="entry name" value="ALCOHOL DEHYDROGENASE-LIKE C-TERMINAL DOMAIN-CONTAINING PROTEIN"/>
    <property type="match status" value="1"/>
</dbReference>
<dbReference type="InterPro" id="IPR002347">
    <property type="entry name" value="SDR_fam"/>
</dbReference>
<name>A0A1Q3DYP1_LENED</name>
<comment type="caution">
    <text evidence="2">The sequence shown here is derived from an EMBL/GenBank/DDBJ whole genome shotgun (WGS) entry which is preliminary data.</text>
</comment>